<dbReference type="EMBL" id="QPJD01000022">
    <property type="protein sequence ID" value="RCW41620.1"/>
    <property type="molecule type" value="Genomic_DNA"/>
</dbReference>
<dbReference type="RefSeq" id="WP_147275096.1">
    <property type="nucleotide sequence ID" value="NZ_QPJD01000022.1"/>
</dbReference>
<accession>A0A368VP81</accession>
<protein>
    <recommendedName>
        <fullName evidence="3">Spo0E like sporulation regulatory protein</fullName>
    </recommendedName>
</protein>
<reference evidence="1 2" key="1">
    <citation type="submission" date="2018-07" db="EMBL/GenBank/DDBJ databases">
        <title>Genomic Encyclopedia of Type Strains, Phase III (KMG-III): the genomes of soil and plant-associated and newly described type strains.</title>
        <authorList>
            <person name="Whitman W."/>
        </authorList>
    </citation>
    <scope>NUCLEOTIDE SEQUENCE [LARGE SCALE GENOMIC DNA]</scope>
    <source>
        <strain evidence="1 2">CECT 7506</strain>
    </source>
</reference>
<dbReference type="AlphaFoldDB" id="A0A368VP81"/>
<organism evidence="1 2">
    <name type="scientific">Paenibacillus prosopidis</name>
    <dbReference type="NCBI Taxonomy" id="630520"/>
    <lineage>
        <taxon>Bacteria</taxon>
        <taxon>Bacillati</taxon>
        <taxon>Bacillota</taxon>
        <taxon>Bacilli</taxon>
        <taxon>Bacillales</taxon>
        <taxon>Paenibacillaceae</taxon>
        <taxon>Paenibacillus</taxon>
    </lineage>
</organism>
<keyword evidence="2" id="KW-1185">Reference proteome</keyword>
<gene>
    <name evidence="1" type="ORF">DFP97_12256</name>
</gene>
<dbReference type="Proteomes" id="UP000252415">
    <property type="component" value="Unassembled WGS sequence"/>
</dbReference>
<evidence type="ECO:0000313" key="1">
    <source>
        <dbReference type="EMBL" id="RCW41620.1"/>
    </source>
</evidence>
<name>A0A368VP81_9BACL</name>
<proteinExistence type="predicted"/>
<dbReference type="OrthoDB" id="2088241at2"/>
<evidence type="ECO:0008006" key="3">
    <source>
        <dbReference type="Google" id="ProtNLM"/>
    </source>
</evidence>
<sequence length="74" mass="8621">MREKPVSKKEVDRQLTKIKEGQDELNRIGQACLGYQKGLLQMKEVLKASQDLDVEIVKHLKMQMNMRKQQKPLA</sequence>
<comment type="caution">
    <text evidence="1">The sequence shown here is derived from an EMBL/GenBank/DDBJ whole genome shotgun (WGS) entry which is preliminary data.</text>
</comment>
<evidence type="ECO:0000313" key="2">
    <source>
        <dbReference type="Proteomes" id="UP000252415"/>
    </source>
</evidence>